<dbReference type="EMBL" id="JAHRIN010033952">
    <property type="protein sequence ID" value="MEQ2202811.1"/>
    <property type="molecule type" value="Genomic_DNA"/>
</dbReference>
<dbReference type="Proteomes" id="UP001434883">
    <property type="component" value="Unassembled WGS sequence"/>
</dbReference>
<keyword evidence="2" id="KW-1185">Reference proteome</keyword>
<evidence type="ECO:0000313" key="2">
    <source>
        <dbReference type="Proteomes" id="UP001434883"/>
    </source>
</evidence>
<protein>
    <submittedName>
        <fullName evidence="1">Uncharacterized protein</fullName>
    </submittedName>
</protein>
<accession>A0ABV0R462</accession>
<gene>
    <name evidence="1" type="ORF">XENOCAPTIV_016557</name>
</gene>
<sequence>MTNLPLSVSQSIPAPVGPAGPPSSVSLWIPEKLDLFQKSPSGCQNQLDRCTDVVCCVLDPSQLIFVRRERYLDFMKFSLEKTCSHKYVEASVVRSPDADSSCSLTCGEKLSEAGFKHKLAHRGVATSRSQLQVKVRAADVDEMFIMINLLKIPR</sequence>
<name>A0ABV0R462_9TELE</name>
<comment type="caution">
    <text evidence="1">The sequence shown here is derived from an EMBL/GenBank/DDBJ whole genome shotgun (WGS) entry which is preliminary data.</text>
</comment>
<organism evidence="1 2">
    <name type="scientific">Xenoophorus captivus</name>
    <dbReference type="NCBI Taxonomy" id="1517983"/>
    <lineage>
        <taxon>Eukaryota</taxon>
        <taxon>Metazoa</taxon>
        <taxon>Chordata</taxon>
        <taxon>Craniata</taxon>
        <taxon>Vertebrata</taxon>
        <taxon>Euteleostomi</taxon>
        <taxon>Actinopterygii</taxon>
        <taxon>Neopterygii</taxon>
        <taxon>Teleostei</taxon>
        <taxon>Neoteleostei</taxon>
        <taxon>Acanthomorphata</taxon>
        <taxon>Ovalentaria</taxon>
        <taxon>Atherinomorphae</taxon>
        <taxon>Cyprinodontiformes</taxon>
        <taxon>Goodeidae</taxon>
        <taxon>Xenoophorus</taxon>
    </lineage>
</organism>
<reference evidence="1 2" key="1">
    <citation type="submission" date="2021-06" db="EMBL/GenBank/DDBJ databases">
        <authorList>
            <person name="Palmer J.M."/>
        </authorList>
    </citation>
    <scope>NUCLEOTIDE SEQUENCE [LARGE SCALE GENOMIC DNA]</scope>
    <source>
        <strain evidence="1 2">XC_2019</strain>
        <tissue evidence="1">Muscle</tissue>
    </source>
</reference>
<proteinExistence type="predicted"/>
<evidence type="ECO:0000313" key="1">
    <source>
        <dbReference type="EMBL" id="MEQ2202811.1"/>
    </source>
</evidence>